<keyword evidence="7" id="KW-1185">Reference proteome</keyword>
<dbReference type="InterPro" id="IPR011006">
    <property type="entry name" value="CheY-like_superfamily"/>
</dbReference>
<keyword evidence="3" id="KW-0804">Transcription</keyword>
<dbReference type="Pfam" id="PF00072">
    <property type="entry name" value="Response_reg"/>
    <property type="match status" value="1"/>
</dbReference>
<dbReference type="SUPFAM" id="SSF52172">
    <property type="entry name" value="CheY-like"/>
    <property type="match status" value="1"/>
</dbReference>
<name>A0ABW3Z3B4_9HYPH</name>
<evidence type="ECO:0000256" key="4">
    <source>
        <dbReference type="PROSITE-ProRule" id="PRU00169"/>
    </source>
</evidence>
<evidence type="ECO:0000256" key="1">
    <source>
        <dbReference type="ARBA" id="ARBA00022553"/>
    </source>
</evidence>
<proteinExistence type="predicted"/>
<feature type="domain" description="Response regulatory" evidence="5">
    <location>
        <begin position="21"/>
        <end position="138"/>
    </location>
</feature>
<organism evidence="6 7">
    <name type="scientific">Methylopila musalis</name>
    <dbReference type="NCBI Taxonomy" id="1134781"/>
    <lineage>
        <taxon>Bacteria</taxon>
        <taxon>Pseudomonadati</taxon>
        <taxon>Pseudomonadota</taxon>
        <taxon>Alphaproteobacteria</taxon>
        <taxon>Hyphomicrobiales</taxon>
        <taxon>Methylopilaceae</taxon>
        <taxon>Methylopila</taxon>
    </lineage>
</organism>
<dbReference type="SMART" id="SM00448">
    <property type="entry name" value="REC"/>
    <property type="match status" value="1"/>
</dbReference>
<reference evidence="7" key="1">
    <citation type="journal article" date="2019" name="Int. J. Syst. Evol. Microbiol.">
        <title>The Global Catalogue of Microorganisms (GCM) 10K type strain sequencing project: providing services to taxonomists for standard genome sequencing and annotation.</title>
        <authorList>
            <consortium name="The Broad Institute Genomics Platform"/>
            <consortium name="The Broad Institute Genome Sequencing Center for Infectious Disease"/>
            <person name="Wu L."/>
            <person name="Ma J."/>
        </authorList>
    </citation>
    <scope>NUCLEOTIDE SEQUENCE [LARGE SCALE GENOMIC DNA]</scope>
    <source>
        <strain evidence="7">CCUG 61696</strain>
    </source>
</reference>
<evidence type="ECO:0000256" key="3">
    <source>
        <dbReference type="ARBA" id="ARBA00023163"/>
    </source>
</evidence>
<dbReference type="Proteomes" id="UP001597171">
    <property type="component" value="Unassembled WGS sequence"/>
</dbReference>
<accession>A0ABW3Z3B4</accession>
<dbReference type="PANTHER" id="PTHR44591">
    <property type="entry name" value="STRESS RESPONSE REGULATOR PROTEIN 1"/>
    <property type="match status" value="1"/>
</dbReference>
<dbReference type="Gene3D" id="3.40.50.2300">
    <property type="match status" value="1"/>
</dbReference>
<evidence type="ECO:0000313" key="6">
    <source>
        <dbReference type="EMBL" id="MFD1330667.1"/>
    </source>
</evidence>
<keyword evidence="2" id="KW-0805">Transcription regulation</keyword>
<gene>
    <name evidence="6" type="ORF">ACFQ4O_01485</name>
</gene>
<dbReference type="InterPro" id="IPR050595">
    <property type="entry name" value="Bact_response_regulator"/>
</dbReference>
<dbReference type="PROSITE" id="PS50110">
    <property type="entry name" value="RESPONSE_REGULATORY"/>
    <property type="match status" value="1"/>
</dbReference>
<dbReference type="RefSeq" id="WP_378773847.1">
    <property type="nucleotide sequence ID" value="NZ_JBHTMX010000004.1"/>
</dbReference>
<feature type="modified residue" description="4-aspartylphosphate" evidence="4">
    <location>
        <position position="71"/>
    </location>
</feature>
<sequence length="142" mass="15005">MHDPTGRAAPENPSSPDAALNVLYVDDDDDIRAVVEIALGIDSNMTTACVSSGQAALDAVAEFRPDIILLDVMMPVMDGPTTLALLRTREPADATPVVFVTARTQEREVERFLALGAAGVIAKPFDPMTLAAQVRAFLTPAG</sequence>
<protein>
    <submittedName>
        <fullName evidence="6">Response regulator</fullName>
    </submittedName>
</protein>
<evidence type="ECO:0000259" key="5">
    <source>
        <dbReference type="PROSITE" id="PS50110"/>
    </source>
</evidence>
<evidence type="ECO:0000313" key="7">
    <source>
        <dbReference type="Proteomes" id="UP001597171"/>
    </source>
</evidence>
<keyword evidence="1 4" id="KW-0597">Phosphoprotein</keyword>
<comment type="caution">
    <text evidence="6">The sequence shown here is derived from an EMBL/GenBank/DDBJ whole genome shotgun (WGS) entry which is preliminary data.</text>
</comment>
<dbReference type="EMBL" id="JBHTMX010000004">
    <property type="protein sequence ID" value="MFD1330667.1"/>
    <property type="molecule type" value="Genomic_DNA"/>
</dbReference>
<dbReference type="InterPro" id="IPR001789">
    <property type="entry name" value="Sig_transdc_resp-reg_receiver"/>
</dbReference>
<dbReference type="PANTHER" id="PTHR44591:SF3">
    <property type="entry name" value="RESPONSE REGULATORY DOMAIN-CONTAINING PROTEIN"/>
    <property type="match status" value="1"/>
</dbReference>
<evidence type="ECO:0000256" key="2">
    <source>
        <dbReference type="ARBA" id="ARBA00023015"/>
    </source>
</evidence>